<feature type="domain" description="Orc1-like AAA ATPase" evidence="1">
    <location>
        <begin position="17"/>
        <end position="158"/>
    </location>
</feature>
<evidence type="ECO:0000259" key="1">
    <source>
        <dbReference type="Pfam" id="PF13191"/>
    </source>
</evidence>
<gene>
    <name evidence="2" type="ORF">JKJ07_35225</name>
</gene>
<name>A0ABS1VYL5_9ACTN</name>
<accession>A0ABS1VYL5</accession>
<protein>
    <recommendedName>
        <fullName evidence="1">Orc1-like AAA ATPase domain-containing protein</fullName>
    </recommendedName>
</protein>
<dbReference type="Gene3D" id="1.25.40.10">
    <property type="entry name" value="Tetratricopeptide repeat domain"/>
    <property type="match status" value="1"/>
</dbReference>
<reference evidence="2 3" key="1">
    <citation type="submission" date="2021-01" db="EMBL/GenBank/DDBJ databases">
        <title>Actinoplanes sp. nov. LDG1-01 isolated from lichen.</title>
        <authorList>
            <person name="Saeng-In P."/>
            <person name="Phongsopitanun W."/>
            <person name="Kanchanasin P."/>
            <person name="Yuki M."/>
            <person name="Kudo T."/>
            <person name="Ohkuma M."/>
            <person name="Tanasupawat S."/>
        </authorList>
    </citation>
    <scope>NUCLEOTIDE SEQUENCE [LARGE SCALE GENOMIC DNA]</scope>
    <source>
        <strain evidence="2 3">LDG1-01</strain>
    </source>
</reference>
<dbReference type="Pfam" id="PF13191">
    <property type="entry name" value="AAA_16"/>
    <property type="match status" value="1"/>
</dbReference>
<proteinExistence type="predicted"/>
<keyword evidence="3" id="KW-1185">Reference proteome</keyword>
<dbReference type="EMBL" id="JAENHO010000011">
    <property type="protein sequence ID" value="MBL7259583.1"/>
    <property type="molecule type" value="Genomic_DNA"/>
</dbReference>
<dbReference type="PANTHER" id="PTHR47691">
    <property type="entry name" value="REGULATOR-RELATED"/>
    <property type="match status" value="1"/>
</dbReference>
<evidence type="ECO:0000313" key="3">
    <source>
        <dbReference type="Proteomes" id="UP000598996"/>
    </source>
</evidence>
<dbReference type="Gene3D" id="3.40.50.300">
    <property type="entry name" value="P-loop containing nucleotide triphosphate hydrolases"/>
    <property type="match status" value="1"/>
</dbReference>
<dbReference type="PANTHER" id="PTHR47691:SF3">
    <property type="entry name" value="HTH-TYPE TRANSCRIPTIONAL REGULATOR RV0890C-RELATED"/>
    <property type="match status" value="1"/>
</dbReference>
<comment type="caution">
    <text evidence="2">The sequence shown here is derived from an EMBL/GenBank/DDBJ whole genome shotgun (WGS) entry which is preliminary data.</text>
</comment>
<organism evidence="2 3">
    <name type="scientific">Paractinoplanes lichenicola</name>
    <dbReference type="NCBI Taxonomy" id="2802976"/>
    <lineage>
        <taxon>Bacteria</taxon>
        <taxon>Bacillati</taxon>
        <taxon>Actinomycetota</taxon>
        <taxon>Actinomycetes</taxon>
        <taxon>Micromonosporales</taxon>
        <taxon>Micromonosporaceae</taxon>
        <taxon>Paractinoplanes</taxon>
    </lineage>
</organism>
<sequence>MTAPVTTSNLPQRPYERFVGRAAELASLLARMSPDDRTWVVVVDGIGGVGKTSLALEAAYRLSEGPGRFDFVVWVSAKRDTLTAHGILPRRADFVNLRDVFEAIGSVCGRPDLPQLPEGQQRTLIRTLLGGPRRVLLVLDNLETVDDESVTAFLRDLPTPAKAIVTSRHRIDVALSIRLEGLGPAESEELIRSEAGLRGLTLTDAEVAGLARRSGGVPVAVLWSLGLMSLGHGTASVLRRLGSGTGDIAEFCFDRSVEALGDGDALKMLVTAALFEAPVGRDLLGQAAGLGSDVIGRDDALQRLIQLSLINSGPGGFSLLPLTRTYTLRLLGERPGLWREAEDDWFRAMLAVAADYRGSNVLWRDRARLRTVGPHFETAYAMTQNPRRAYALAAFAAALIGYYDVVGRWDDLVDVAGDLESYGRTAGDDDAVSDAVWALNWVYGQRGEFEAARASLERAAGSITTPVHRIQYLLGCAQTSRRAGQRDDALAFVKLADLVLPQLDPVVVAAHRANVAFERGKIARDDGDWEEADLWFGAASLVFDFDEAQGAIAGGHQPASELERSLGLIGNRAVVEHRRGNLAAATDMLRRALLFTREHGSVSNVATLLVRLAVVLIDQGEYEEARGAVTEARELASATGMQDELNESARLLALLSDR</sequence>
<dbReference type="InterPro" id="IPR011990">
    <property type="entry name" value="TPR-like_helical_dom_sf"/>
</dbReference>
<evidence type="ECO:0000313" key="2">
    <source>
        <dbReference type="EMBL" id="MBL7259583.1"/>
    </source>
</evidence>
<dbReference type="InterPro" id="IPR027417">
    <property type="entry name" value="P-loop_NTPase"/>
</dbReference>
<dbReference type="SUPFAM" id="SSF48452">
    <property type="entry name" value="TPR-like"/>
    <property type="match status" value="1"/>
</dbReference>
<dbReference type="SUPFAM" id="SSF52540">
    <property type="entry name" value="P-loop containing nucleoside triphosphate hydrolases"/>
    <property type="match status" value="1"/>
</dbReference>
<dbReference type="Proteomes" id="UP000598996">
    <property type="component" value="Unassembled WGS sequence"/>
</dbReference>
<dbReference type="RefSeq" id="WP_202996272.1">
    <property type="nucleotide sequence ID" value="NZ_JAENHO010000011.1"/>
</dbReference>
<dbReference type="InterPro" id="IPR041664">
    <property type="entry name" value="AAA_16"/>
</dbReference>